<reference evidence="2" key="3">
    <citation type="journal article" date="2017" name="Nature">
        <title>Genome sequence of the progenitor of the wheat D genome Aegilops tauschii.</title>
        <authorList>
            <person name="Luo M.C."/>
            <person name="Gu Y.Q."/>
            <person name="Puiu D."/>
            <person name="Wang H."/>
            <person name="Twardziok S.O."/>
            <person name="Deal K.R."/>
            <person name="Huo N."/>
            <person name="Zhu T."/>
            <person name="Wang L."/>
            <person name="Wang Y."/>
            <person name="McGuire P.E."/>
            <person name="Liu S."/>
            <person name="Long H."/>
            <person name="Ramasamy R.K."/>
            <person name="Rodriguez J.C."/>
            <person name="Van S.L."/>
            <person name="Yuan L."/>
            <person name="Wang Z."/>
            <person name="Xia Z."/>
            <person name="Xiao L."/>
            <person name="Anderson O.D."/>
            <person name="Ouyang S."/>
            <person name="Liang Y."/>
            <person name="Zimin A.V."/>
            <person name="Pertea G."/>
            <person name="Qi P."/>
            <person name="Bennetzen J.L."/>
            <person name="Dai X."/>
            <person name="Dawson M.W."/>
            <person name="Muller H.G."/>
            <person name="Kugler K."/>
            <person name="Rivarola-Duarte L."/>
            <person name="Spannagl M."/>
            <person name="Mayer K.F.X."/>
            <person name="Lu F.H."/>
            <person name="Bevan M.W."/>
            <person name="Leroy P."/>
            <person name="Li P."/>
            <person name="You F.M."/>
            <person name="Sun Q."/>
            <person name="Liu Z."/>
            <person name="Lyons E."/>
            <person name="Wicker T."/>
            <person name="Salzberg S.L."/>
            <person name="Devos K.M."/>
            <person name="Dvorak J."/>
        </authorList>
    </citation>
    <scope>NUCLEOTIDE SEQUENCE [LARGE SCALE GENOMIC DNA]</scope>
    <source>
        <strain evidence="2">cv. AL8/78</strain>
    </source>
</reference>
<accession>A0A453EKD7</accession>
<evidence type="ECO:0000313" key="2">
    <source>
        <dbReference type="EnsemblPlants" id="AET3Gv20377400.26"/>
    </source>
</evidence>
<feature type="compositionally biased region" description="Low complexity" evidence="1">
    <location>
        <begin position="1"/>
        <end position="13"/>
    </location>
</feature>
<dbReference type="Proteomes" id="UP000015105">
    <property type="component" value="Chromosome 3D"/>
</dbReference>
<feature type="region of interest" description="Disordered" evidence="1">
    <location>
        <begin position="1"/>
        <end position="23"/>
    </location>
</feature>
<feature type="region of interest" description="Disordered" evidence="1">
    <location>
        <begin position="74"/>
        <end position="108"/>
    </location>
</feature>
<protein>
    <submittedName>
        <fullName evidence="2">Uncharacterized protein</fullName>
    </submittedName>
</protein>
<evidence type="ECO:0000313" key="3">
    <source>
        <dbReference type="Proteomes" id="UP000015105"/>
    </source>
</evidence>
<proteinExistence type="predicted"/>
<sequence>RGSLSPSKSRGSSIFIPPGPGRAAASLPRTLVSPAGWILGRWVCVAALPNLNLTGRRTEVPSVAAPSLSALSAKLQPPPLATEAQPTAQPDCGLMSRSSSVSEISDKK</sequence>
<reference evidence="2" key="5">
    <citation type="journal article" date="2021" name="G3 (Bethesda)">
        <title>Aegilops tauschii genome assembly Aet v5.0 features greater sequence contiguity and improved annotation.</title>
        <authorList>
            <person name="Wang L."/>
            <person name="Zhu T."/>
            <person name="Rodriguez J.C."/>
            <person name="Deal K.R."/>
            <person name="Dubcovsky J."/>
            <person name="McGuire P.E."/>
            <person name="Lux T."/>
            <person name="Spannagl M."/>
            <person name="Mayer K.F.X."/>
            <person name="Baldrich P."/>
            <person name="Meyers B.C."/>
            <person name="Huo N."/>
            <person name="Gu Y.Q."/>
            <person name="Zhou H."/>
            <person name="Devos K.M."/>
            <person name="Bennetzen J.L."/>
            <person name="Unver T."/>
            <person name="Budak H."/>
            <person name="Gulick P.J."/>
            <person name="Galiba G."/>
            <person name="Kalapos B."/>
            <person name="Nelson D.R."/>
            <person name="Li P."/>
            <person name="You F.M."/>
            <person name="Luo M.C."/>
            <person name="Dvorak J."/>
        </authorList>
    </citation>
    <scope>NUCLEOTIDE SEQUENCE [LARGE SCALE GENOMIC DNA]</scope>
    <source>
        <strain evidence="2">cv. AL8/78</strain>
    </source>
</reference>
<reference evidence="3" key="1">
    <citation type="journal article" date="2014" name="Science">
        <title>Ancient hybridizations among the ancestral genomes of bread wheat.</title>
        <authorList>
            <consortium name="International Wheat Genome Sequencing Consortium,"/>
            <person name="Marcussen T."/>
            <person name="Sandve S.R."/>
            <person name="Heier L."/>
            <person name="Spannagl M."/>
            <person name="Pfeifer M."/>
            <person name="Jakobsen K.S."/>
            <person name="Wulff B.B."/>
            <person name="Steuernagel B."/>
            <person name="Mayer K.F."/>
            <person name="Olsen O.A."/>
        </authorList>
    </citation>
    <scope>NUCLEOTIDE SEQUENCE [LARGE SCALE GENOMIC DNA]</scope>
    <source>
        <strain evidence="3">cv. AL8/78</strain>
    </source>
</reference>
<feature type="compositionally biased region" description="Polar residues" evidence="1">
    <location>
        <begin position="96"/>
        <end position="108"/>
    </location>
</feature>
<dbReference type="EnsemblPlants" id="AET3Gv20377400.26">
    <property type="protein sequence ID" value="AET3Gv20377400.26"/>
    <property type="gene ID" value="AET3Gv20377400"/>
</dbReference>
<dbReference type="Gramene" id="AET3Gv20377400.26">
    <property type="protein sequence ID" value="AET3Gv20377400.26"/>
    <property type="gene ID" value="AET3Gv20377400"/>
</dbReference>
<reference evidence="3" key="2">
    <citation type="journal article" date="2017" name="Nat. Plants">
        <title>The Aegilops tauschii genome reveals multiple impacts of transposons.</title>
        <authorList>
            <person name="Zhao G."/>
            <person name="Zou C."/>
            <person name="Li K."/>
            <person name="Wang K."/>
            <person name="Li T."/>
            <person name="Gao L."/>
            <person name="Zhang X."/>
            <person name="Wang H."/>
            <person name="Yang Z."/>
            <person name="Liu X."/>
            <person name="Jiang W."/>
            <person name="Mao L."/>
            <person name="Kong X."/>
            <person name="Jiao Y."/>
            <person name="Jia J."/>
        </authorList>
    </citation>
    <scope>NUCLEOTIDE SEQUENCE [LARGE SCALE GENOMIC DNA]</scope>
    <source>
        <strain evidence="3">cv. AL8/78</strain>
    </source>
</reference>
<name>A0A453EKD7_AEGTS</name>
<keyword evidence="3" id="KW-1185">Reference proteome</keyword>
<dbReference type="AlphaFoldDB" id="A0A453EKD7"/>
<organism evidence="2 3">
    <name type="scientific">Aegilops tauschii subsp. strangulata</name>
    <name type="common">Goatgrass</name>
    <dbReference type="NCBI Taxonomy" id="200361"/>
    <lineage>
        <taxon>Eukaryota</taxon>
        <taxon>Viridiplantae</taxon>
        <taxon>Streptophyta</taxon>
        <taxon>Embryophyta</taxon>
        <taxon>Tracheophyta</taxon>
        <taxon>Spermatophyta</taxon>
        <taxon>Magnoliopsida</taxon>
        <taxon>Liliopsida</taxon>
        <taxon>Poales</taxon>
        <taxon>Poaceae</taxon>
        <taxon>BOP clade</taxon>
        <taxon>Pooideae</taxon>
        <taxon>Triticodae</taxon>
        <taxon>Triticeae</taxon>
        <taxon>Triticinae</taxon>
        <taxon>Aegilops</taxon>
    </lineage>
</organism>
<evidence type="ECO:0000256" key="1">
    <source>
        <dbReference type="SAM" id="MobiDB-lite"/>
    </source>
</evidence>
<reference evidence="2" key="4">
    <citation type="submission" date="2019-03" db="UniProtKB">
        <authorList>
            <consortium name="EnsemblPlants"/>
        </authorList>
    </citation>
    <scope>IDENTIFICATION</scope>
</reference>